<feature type="chain" id="PRO_5046283222" description="Collagen-like protein" evidence="2">
    <location>
        <begin position="23"/>
        <end position="264"/>
    </location>
</feature>
<dbReference type="Proteomes" id="UP001597641">
    <property type="component" value="Unassembled WGS sequence"/>
</dbReference>
<dbReference type="EMBL" id="JBHUOX010000006">
    <property type="protein sequence ID" value="MFD3000717.1"/>
    <property type="molecule type" value="Genomic_DNA"/>
</dbReference>
<proteinExistence type="predicted"/>
<name>A0ABW6BUS4_9BACT</name>
<feature type="signal peptide" evidence="2">
    <location>
        <begin position="1"/>
        <end position="22"/>
    </location>
</feature>
<protein>
    <recommendedName>
        <fullName evidence="5">Collagen-like protein</fullName>
    </recommendedName>
</protein>
<accession>A0ABW6BUS4</accession>
<evidence type="ECO:0000256" key="1">
    <source>
        <dbReference type="SAM" id="MobiDB-lite"/>
    </source>
</evidence>
<sequence length="264" mass="27642">MKEVLTSLVFALSCLLSVSLLAQKTIPKLEIARGETYVVENRNQLFVDTLIMHDKSTIAFDPSQYGVLEAKAVYIGKRCLITSRGKNGKDGFRNNFGTDGTGGGSLTLTLNFKELDDLTIDTRGGDGGRGVNGKNGRMGSNDFTTAITTTDAAGNTVTKTVTRPGEHGTPGGNATGGGRGGNGGNLMLVYNADDFIPVFNNSNAHNSITILHTAGANGAAGIPGTGGIQSQDGVVIYKNKEPDFAQHGSITLIDVKSETSRQSN</sequence>
<keyword evidence="4" id="KW-1185">Reference proteome</keyword>
<feature type="compositionally biased region" description="Gly residues" evidence="1">
    <location>
        <begin position="168"/>
        <end position="179"/>
    </location>
</feature>
<evidence type="ECO:0000313" key="4">
    <source>
        <dbReference type="Proteomes" id="UP001597641"/>
    </source>
</evidence>
<reference evidence="4" key="1">
    <citation type="journal article" date="2019" name="Int. J. Syst. Evol. Microbiol.">
        <title>The Global Catalogue of Microorganisms (GCM) 10K type strain sequencing project: providing services to taxonomists for standard genome sequencing and annotation.</title>
        <authorList>
            <consortium name="The Broad Institute Genomics Platform"/>
            <consortium name="The Broad Institute Genome Sequencing Center for Infectious Disease"/>
            <person name="Wu L."/>
            <person name="Ma J."/>
        </authorList>
    </citation>
    <scope>NUCLEOTIDE SEQUENCE [LARGE SCALE GENOMIC DNA]</scope>
    <source>
        <strain evidence="4">KCTC 23984</strain>
    </source>
</reference>
<feature type="region of interest" description="Disordered" evidence="1">
    <location>
        <begin position="151"/>
        <end position="179"/>
    </location>
</feature>
<comment type="caution">
    <text evidence="3">The sequence shown here is derived from an EMBL/GenBank/DDBJ whole genome shotgun (WGS) entry which is preliminary data.</text>
</comment>
<evidence type="ECO:0000313" key="3">
    <source>
        <dbReference type="EMBL" id="MFD3000717.1"/>
    </source>
</evidence>
<evidence type="ECO:0000256" key="2">
    <source>
        <dbReference type="SAM" id="SignalP"/>
    </source>
</evidence>
<dbReference type="RefSeq" id="WP_377484024.1">
    <property type="nucleotide sequence ID" value="NZ_JBHUOX010000006.1"/>
</dbReference>
<evidence type="ECO:0008006" key="5">
    <source>
        <dbReference type="Google" id="ProtNLM"/>
    </source>
</evidence>
<keyword evidence="2" id="KW-0732">Signal</keyword>
<organism evidence="3 4">
    <name type="scientific">Pontibacter toksunensis</name>
    <dbReference type="NCBI Taxonomy" id="1332631"/>
    <lineage>
        <taxon>Bacteria</taxon>
        <taxon>Pseudomonadati</taxon>
        <taxon>Bacteroidota</taxon>
        <taxon>Cytophagia</taxon>
        <taxon>Cytophagales</taxon>
        <taxon>Hymenobacteraceae</taxon>
        <taxon>Pontibacter</taxon>
    </lineage>
</organism>
<gene>
    <name evidence="3" type="ORF">ACFS7Z_10125</name>
</gene>